<dbReference type="PRINTS" id="PR00411">
    <property type="entry name" value="PNDRDTASEI"/>
</dbReference>
<feature type="binding site" evidence="8">
    <location>
        <begin position="175"/>
        <end position="182"/>
    </location>
    <ligand>
        <name>NAD(+)</name>
        <dbReference type="ChEBI" id="CHEBI:57540"/>
    </ligand>
</feature>
<dbReference type="GO" id="GO:0050660">
    <property type="term" value="F:flavin adenine dinucleotide binding"/>
    <property type="evidence" value="ECO:0007669"/>
    <property type="project" value="TreeGrafter"/>
</dbReference>
<comment type="similarity">
    <text evidence="1 10">Belongs to the class-I pyridine nucleotide-disulfide oxidoreductase family.</text>
</comment>
<dbReference type="Pfam" id="PF07992">
    <property type="entry name" value="Pyr_redox_2"/>
    <property type="match status" value="1"/>
</dbReference>
<evidence type="ECO:0000313" key="13">
    <source>
        <dbReference type="EMBL" id="OWV32874.1"/>
    </source>
</evidence>
<feature type="domain" description="Pyridine nucleotide-disulphide oxidoreductase dimerisation" evidence="11">
    <location>
        <begin position="335"/>
        <end position="441"/>
    </location>
</feature>
<evidence type="ECO:0000256" key="2">
    <source>
        <dbReference type="ARBA" id="ARBA00022630"/>
    </source>
</evidence>
<dbReference type="SUPFAM" id="SSF55424">
    <property type="entry name" value="FAD/NAD-linked reductases, dimerisation (C-terminal) domain"/>
    <property type="match status" value="1"/>
</dbReference>
<feature type="binding site" evidence="8">
    <location>
        <position position="261"/>
    </location>
    <ligand>
        <name>NAD(+)</name>
        <dbReference type="ChEBI" id="CHEBI:57540"/>
    </ligand>
</feature>
<dbReference type="Pfam" id="PF02852">
    <property type="entry name" value="Pyr_redox_dim"/>
    <property type="match status" value="1"/>
</dbReference>
<feature type="binding site" evidence="8">
    <location>
        <position position="198"/>
    </location>
    <ligand>
        <name>NAD(+)</name>
        <dbReference type="ChEBI" id="CHEBI:57540"/>
    </ligand>
</feature>
<dbReference type="Proteomes" id="UP000198462">
    <property type="component" value="Unassembled WGS sequence"/>
</dbReference>
<evidence type="ECO:0000256" key="4">
    <source>
        <dbReference type="ARBA" id="ARBA00022857"/>
    </source>
</evidence>
<feature type="disulfide bond" description="Redox-active" evidence="9">
    <location>
        <begin position="42"/>
        <end position="47"/>
    </location>
</feature>
<evidence type="ECO:0000256" key="6">
    <source>
        <dbReference type="ARBA" id="ARBA00023157"/>
    </source>
</evidence>
<evidence type="ECO:0000256" key="3">
    <source>
        <dbReference type="ARBA" id="ARBA00022827"/>
    </source>
</evidence>
<evidence type="ECO:0000256" key="5">
    <source>
        <dbReference type="ARBA" id="ARBA00023002"/>
    </source>
</evidence>
<dbReference type="InterPro" id="IPR004099">
    <property type="entry name" value="Pyr_nucl-diS_OxRdtase_dimer"/>
</dbReference>
<feature type="domain" description="FAD/NAD(P)-binding" evidence="12">
    <location>
        <begin position="5"/>
        <end position="315"/>
    </location>
</feature>
<dbReference type="GO" id="GO:0003955">
    <property type="term" value="F:NAD(P)H dehydrogenase (quinone) activity"/>
    <property type="evidence" value="ECO:0007669"/>
    <property type="project" value="TreeGrafter"/>
</dbReference>
<feature type="binding site" evidence="8">
    <location>
        <position position="300"/>
    </location>
    <ligand>
        <name>FAD</name>
        <dbReference type="ChEBI" id="CHEBI:57692"/>
    </ligand>
</feature>
<evidence type="ECO:0000256" key="9">
    <source>
        <dbReference type="PIRSR" id="PIRSR000350-4"/>
    </source>
</evidence>
<dbReference type="PANTHER" id="PTHR43014:SF4">
    <property type="entry name" value="PYRIDINE NUCLEOTIDE-DISULFIDE OXIDOREDUCTASE RCLA-RELATED"/>
    <property type="match status" value="1"/>
</dbReference>
<feature type="binding site" evidence="8">
    <location>
        <begin position="138"/>
        <end position="140"/>
    </location>
    <ligand>
        <name>FAD</name>
        <dbReference type="ChEBI" id="CHEBI:57692"/>
    </ligand>
</feature>
<keyword evidence="5 10" id="KW-0560">Oxidoreductase</keyword>
<sequence length="466" mass="49606">MSSSYDIAIIGAGSGGLSVAAGAAQLGLKTVLFEAREMGGDCLNFGCVPSKSLIAAADRAHAAAKSGEFGIEASPRVNFPRVMAHVQEVIASIAPHDSVERFERLGAEVVRARARLVGRKEIEADGRRFDARHIVLATGSRPFIPPLDGLSDIPFLTNETIWNLSEQPEHLVILGGGNIGVELGQAFRRLGSEVTIVERHSIMGNDDPEFVEHVRNALREDGVTIRESSEVARASMSEAGPVLHLKAGGTVSGSHLLVAVGRDANIDDLGLDAAGVEADRAIKVDDRLRTSNKSIFAIGDCREGPKFTHAAGYDGGIVVRNTVFRLPAKADWSAMPWCTYTDPELAQVGLTEAKAREAKPDVSTVGASFADNDRARAERRTAGKIKLVLSKGKLVGCTIVGPHAGELIHPWALAMAKGLSVRDITSYIAPYPTLGEVSKAAANGLYRDKLFSPLVRRAVGFLSKLP</sequence>
<dbReference type="InterPro" id="IPR016156">
    <property type="entry name" value="FAD/NAD-linked_Rdtase_dimer_sf"/>
</dbReference>
<protein>
    <submittedName>
        <fullName evidence="13">Dihydrolipoamide dehydrogenase</fullName>
    </submittedName>
</protein>
<dbReference type="EMBL" id="NFZT01000001">
    <property type="protein sequence ID" value="OWV32874.1"/>
    <property type="molecule type" value="Genomic_DNA"/>
</dbReference>
<evidence type="ECO:0000313" key="14">
    <source>
        <dbReference type="Proteomes" id="UP000198462"/>
    </source>
</evidence>
<dbReference type="Gene3D" id="3.50.50.60">
    <property type="entry name" value="FAD/NAD(P)-binding domain"/>
    <property type="match status" value="2"/>
</dbReference>
<comment type="caution">
    <text evidence="13">The sequence shown here is derived from an EMBL/GenBank/DDBJ whole genome shotgun (WGS) entry which is preliminary data.</text>
</comment>
<dbReference type="AlphaFoldDB" id="A0A219B3W8"/>
<dbReference type="InterPro" id="IPR023753">
    <property type="entry name" value="FAD/NAD-binding_dom"/>
</dbReference>
<evidence type="ECO:0000259" key="12">
    <source>
        <dbReference type="Pfam" id="PF07992"/>
    </source>
</evidence>
<proteinExistence type="inferred from homology"/>
<keyword evidence="8" id="KW-0520">NAD</keyword>
<accession>A0A219B3W8</accession>
<evidence type="ECO:0000259" key="11">
    <source>
        <dbReference type="Pfam" id="PF02852"/>
    </source>
</evidence>
<name>A0A219B3W8_9SPHN</name>
<reference evidence="14" key="1">
    <citation type="submission" date="2017-05" db="EMBL/GenBank/DDBJ databases">
        <authorList>
            <person name="Lin X."/>
        </authorList>
    </citation>
    <scope>NUCLEOTIDE SEQUENCE [LARGE SCALE GENOMIC DNA]</scope>
    <source>
        <strain evidence="14">JLT2012</strain>
    </source>
</reference>
<keyword evidence="6" id="KW-1015">Disulfide bond</keyword>
<feature type="binding site" evidence="8">
    <location>
        <position position="51"/>
    </location>
    <ligand>
        <name>FAD</name>
        <dbReference type="ChEBI" id="CHEBI:57692"/>
    </ligand>
</feature>
<keyword evidence="14" id="KW-1185">Reference proteome</keyword>
<evidence type="ECO:0000256" key="10">
    <source>
        <dbReference type="RuleBase" id="RU003691"/>
    </source>
</evidence>
<evidence type="ECO:0000256" key="1">
    <source>
        <dbReference type="ARBA" id="ARBA00007532"/>
    </source>
</evidence>
<dbReference type="PROSITE" id="PS00076">
    <property type="entry name" value="PYRIDINE_REDOX_1"/>
    <property type="match status" value="1"/>
</dbReference>
<dbReference type="PANTHER" id="PTHR43014">
    <property type="entry name" value="MERCURIC REDUCTASE"/>
    <property type="match status" value="1"/>
</dbReference>
<comment type="cofactor">
    <cofactor evidence="8">
        <name>FAD</name>
        <dbReference type="ChEBI" id="CHEBI:57692"/>
    </cofactor>
    <text evidence="8">Binds 1 FAD per subunit.</text>
</comment>
<keyword evidence="7 10" id="KW-0676">Redox-active center</keyword>
<dbReference type="OrthoDB" id="9781772at2"/>
<evidence type="ECO:0000256" key="8">
    <source>
        <dbReference type="PIRSR" id="PIRSR000350-3"/>
    </source>
</evidence>
<gene>
    <name evidence="13" type="ORF">B5C34_05005</name>
</gene>
<dbReference type="InterPro" id="IPR001100">
    <property type="entry name" value="Pyr_nuc-diS_OxRdtase"/>
</dbReference>
<keyword evidence="3 8" id="KW-0274">FAD</keyword>
<evidence type="ECO:0000256" key="7">
    <source>
        <dbReference type="ARBA" id="ARBA00023284"/>
    </source>
</evidence>
<dbReference type="Gene3D" id="3.30.390.30">
    <property type="match status" value="1"/>
</dbReference>
<dbReference type="PRINTS" id="PR00368">
    <property type="entry name" value="FADPNR"/>
</dbReference>
<dbReference type="GO" id="GO:0016668">
    <property type="term" value="F:oxidoreductase activity, acting on a sulfur group of donors, NAD(P) as acceptor"/>
    <property type="evidence" value="ECO:0007669"/>
    <property type="project" value="InterPro"/>
</dbReference>
<keyword evidence="8" id="KW-0547">Nucleotide-binding</keyword>
<dbReference type="InterPro" id="IPR012999">
    <property type="entry name" value="Pyr_OxRdtase_I_AS"/>
</dbReference>
<organism evidence="13 14">
    <name type="scientific">Pacificimonas flava</name>
    <dbReference type="NCBI Taxonomy" id="1234595"/>
    <lineage>
        <taxon>Bacteria</taxon>
        <taxon>Pseudomonadati</taxon>
        <taxon>Pseudomonadota</taxon>
        <taxon>Alphaproteobacteria</taxon>
        <taxon>Sphingomonadales</taxon>
        <taxon>Sphingosinicellaceae</taxon>
        <taxon>Pacificimonas</taxon>
    </lineage>
</organism>
<dbReference type="SUPFAM" id="SSF51905">
    <property type="entry name" value="FAD/NAD(P)-binding domain"/>
    <property type="match status" value="1"/>
</dbReference>
<keyword evidence="2 10" id="KW-0285">Flavoprotein</keyword>
<dbReference type="InterPro" id="IPR036188">
    <property type="entry name" value="FAD/NAD-bd_sf"/>
</dbReference>
<dbReference type="RefSeq" id="WP_088711664.1">
    <property type="nucleotide sequence ID" value="NZ_NFZT01000001.1"/>
</dbReference>
<keyword evidence="4" id="KW-0521">NADP</keyword>
<dbReference type="PIRSF" id="PIRSF000350">
    <property type="entry name" value="Mercury_reductase_MerA"/>
    <property type="match status" value="1"/>
</dbReference>
<dbReference type="FunFam" id="3.30.390.30:FF:000001">
    <property type="entry name" value="Dihydrolipoyl dehydrogenase"/>
    <property type="match status" value="1"/>
</dbReference>